<dbReference type="PANTHER" id="PTHR36985:SF1">
    <property type="entry name" value="TRANSLOCATION AND ASSEMBLY MODULE SUBUNIT TAMB"/>
    <property type="match status" value="1"/>
</dbReference>
<sequence length="77" mass="8037">PSLTGQLRQRALSANGKFALRGEQGEGQLQLSLGNSRITAKGKVGDQLDIAAQLQPLQLDDVLPGATGTVRGQLQVS</sequence>
<dbReference type="AlphaFoldDB" id="A0A7X5N585"/>
<evidence type="ECO:0008006" key="7">
    <source>
        <dbReference type="Google" id="ProtNLM"/>
    </source>
</evidence>
<dbReference type="Proteomes" id="UP000471082">
    <property type="component" value="Unassembled WGS sequence"/>
</dbReference>
<comment type="caution">
    <text evidence="5">The sequence shown here is derived from an EMBL/GenBank/DDBJ whole genome shotgun (WGS) entry which is preliminary data.</text>
</comment>
<reference evidence="5 6" key="1">
    <citation type="submission" date="2019-11" db="EMBL/GenBank/DDBJ databases">
        <title>Genome-resolved metagenomics to study the prevalence of co-infection and intraspecific heterogeneity among plant pathogen metapopulations.</title>
        <authorList>
            <person name="Newberry E."/>
            <person name="Bhandari R."/>
            <person name="Kemble J."/>
            <person name="Sikora E."/>
            <person name="Potnis N."/>
        </authorList>
    </citation>
    <scope>NUCLEOTIDE SEQUENCE [LARGE SCALE GENOMIC DNA]</scope>
    <source>
        <strain evidence="5">Xp_Tom_Tuscaloosa_18b</strain>
    </source>
</reference>
<proteinExistence type="predicted"/>
<evidence type="ECO:0000313" key="5">
    <source>
        <dbReference type="EMBL" id="NEL81658.1"/>
    </source>
</evidence>
<feature type="non-terminal residue" evidence="5">
    <location>
        <position position="1"/>
    </location>
</feature>
<accession>A0A7X5N585</accession>
<evidence type="ECO:0000256" key="3">
    <source>
        <dbReference type="ARBA" id="ARBA00022989"/>
    </source>
</evidence>
<organism evidence="5 6">
    <name type="scientific">Xanthomonas perforans</name>
    <dbReference type="NCBI Taxonomy" id="442694"/>
    <lineage>
        <taxon>Bacteria</taxon>
        <taxon>Pseudomonadati</taxon>
        <taxon>Pseudomonadota</taxon>
        <taxon>Gammaproteobacteria</taxon>
        <taxon>Lysobacterales</taxon>
        <taxon>Lysobacteraceae</taxon>
        <taxon>Xanthomonas</taxon>
    </lineage>
</organism>
<dbReference type="GO" id="GO:0005886">
    <property type="term" value="C:plasma membrane"/>
    <property type="evidence" value="ECO:0007669"/>
    <property type="project" value="TreeGrafter"/>
</dbReference>
<comment type="subcellular location">
    <subcellularLocation>
        <location evidence="1">Membrane</location>
        <topology evidence="1">Single-pass membrane protein</topology>
    </subcellularLocation>
</comment>
<keyword evidence="3" id="KW-1133">Transmembrane helix</keyword>
<dbReference type="PANTHER" id="PTHR36985">
    <property type="entry name" value="TRANSLOCATION AND ASSEMBLY MODULE SUBUNIT TAMB"/>
    <property type="match status" value="1"/>
</dbReference>
<keyword evidence="2" id="KW-0812">Transmembrane</keyword>
<feature type="non-terminal residue" evidence="5">
    <location>
        <position position="77"/>
    </location>
</feature>
<protein>
    <recommendedName>
        <fullName evidence="7">Translocation/assembly module TamB</fullName>
    </recommendedName>
</protein>
<gene>
    <name evidence="5" type="ORF">G3W61_35920</name>
</gene>
<dbReference type="GO" id="GO:0097347">
    <property type="term" value="C:TAM protein secretion complex"/>
    <property type="evidence" value="ECO:0007669"/>
    <property type="project" value="TreeGrafter"/>
</dbReference>
<evidence type="ECO:0000256" key="4">
    <source>
        <dbReference type="ARBA" id="ARBA00023136"/>
    </source>
</evidence>
<name>A0A7X5N585_XANPE</name>
<evidence type="ECO:0000313" key="6">
    <source>
        <dbReference type="Proteomes" id="UP000471082"/>
    </source>
</evidence>
<dbReference type="EMBL" id="JAAGYU010002825">
    <property type="protein sequence ID" value="NEL81658.1"/>
    <property type="molecule type" value="Genomic_DNA"/>
</dbReference>
<dbReference type="GO" id="GO:0009306">
    <property type="term" value="P:protein secretion"/>
    <property type="evidence" value="ECO:0007669"/>
    <property type="project" value="TreeGrafter"/>
</dbReference>
<keyword evidence="4" id="KW-0472">Membrane</keyword>
<evidence type="ECO:0000256" key="2">
    <source>
        <dbReference type="ARBA" id="ARBA00022692"/>
    </source>
</evidence>
<evidence type="ECO:0000256" key="1">
    <source>
        <dbReference type="ARBA" id="ARBA00004167"/>
    </source>
</evidence>